<proteinExistence type="predicted"/>
<dbReference type="InterPro" id="IPR037126">
    <property type="entry name" value="PdaC/RsiV-like_sf"/>
</dbReference>
<reference evidence="3" key="1">
    <citation type="submission" date="2016-10" db="EMBL/GenBank/DDBJ databases">
        <authorList>
            <person name="Varghese N."/>
            <person name="Submissions S."/>
        </authorList>
    </citation>
    <scope>NUCLEOTIDE SEQUENCE [LARGE SCALE GENOMIC DNA]</scope>
    <source>
        <strain evidence="3">DSM 23313</strain>
    </source>
</reference>
<dbReference type="Pfam" id="PF13739">
    <property type="entry name" value="PdaC"/>
    <property type="match status" value="1"/>
</dbReference>
<gene>
    <name evidence="2" type="ORF">SAMN05421818_1016</name>
</gene>
<dbReference type="InterPro" id="IPR025303">
    <property type="entry name" value="PdaC"/>
</dbReference>
<dbReference type="Gene3D" id="3.90.640.20">
    <property type="entry name" value="Heat-shock cognate protein, ATPase"/>
    <property type="match status" value="1"/>
</dbReference>
<evidence type="ECO:0000313" key="2">
    <source>
        <dbReference type="EMBL" id="SDH25674.1"/>
    </source>
</evidence>
<dbReference type="AlphaFoldDB" id="A0A1G8AXT8"/>
<accession>A0A1G8AXT8</accession>
<name>A0A1G8AXT8_9FLAO</name>
<dbReference type="RefSeq" id="WP_176770705.1">
    <property type="nucleotide sequence ID" value="NZ_FNDQ01000001.1"/>
</dbReference>
<evidence type="ECO:0000313" key="3">
    <source>
        <dbReference type="Proteomes" id="UP000243588"/>
    </source>
</evidence>
<sequence>MKKLIYTLLIAIVLGSCTKNTNFAFEEREFSRKSSLNCTTENCTEITINAAIIVSPDNSASQLINKSNIALINELLPFTDSGANADQYEEITNTFIYAYEEIAQKFPTDAFPWKATVSNNITFYNHELISFAVEYYTYSGGAHGFKGEKAIHYNPNNGQVYTNEELFSDWPGFQQLVKSQLRSKIGSDQYEVIDQDSILFDDDQFKMPEDIFIYEDSIIAYYNSFDISAFSDEPVKIEIPKTQADTFLKIKLVPIATNE</sequence>
<dbReference type="PROSITE" id="PS51257">
    <property type="entry name" value="PROKAR_LIPOPROTEIN"/>
    <property type="match status" value="1"/>
</dbReference>
<organism evidence="2 3">
    <name type="scientific">Myroides phaeus</name>
    <dbReference type="NCBI Taxonomy" id="702745"/>
    <lineage>
        <taxon>Bacteria</taxon>
        <taxon>Pseudomonadati</taxon>
        <taxon>Bacteroidota</taxon>
        <taxon>Flavobacteriia</taxon>
        <taxon>Flavobacteriales</taxon>
        <taxon>Flavobacteriaceae</taxon>
        <taxon>Myroides</taxon>
    </lineage>
</organism>
<dbReference type="EMBL" id="FNDQ01000001">
    <property type="protein sequence ID" value="SDH25674.1"/>
    <property type="molecule type" value="Genomic_DNA"/>
</dbReference>
<evidence type="ECO:0000259" key="1">
    <source>
        <dbReference type="Pfam" id="PF13739"/>
    </source>
</evidence>
<dbReference type="Gene3D" id="3.30.565.40">
    <property type="entry name" value="Fervidobacterium nodosum Rt17-B1 like"/>
    <property type="match status" value="1"/>
</dbReference>
<dbReference type="STRING" id="702745.SAMN05421818_1016"/>
<dbReference type="Proteomes" id="UP000243588">
    <property type="component" value="Unassembled WGS sequence"/>
</dbReference>
<protein>
    <recommendedName>
        <fullName evidence="1">Deacetylase PdaC domain-containing protein</fullName>
    </recommendedName>
</protein>
<keyword evidence="3" id="KW-1185">Reference proteome</keyword>
<feature type="domain" description="Deacetylase PdaC" evidence="1">
    <location>
        <begin position="40"/>
        <end position="145"/>
    </location>
</feature>